<comment type="subcellular location">
    <subcellularLocation>
        <location evidence="1">Membrane</location>
        <topology evidence="1">Multi-pass membrane protein</topology>
    </subcellularLocation>
</comment>
<dbReference type="GO" id="GO:0016020">
    <property type="term" value="C:membrane"/>
    <property type="evidence" value="ECO:0007669"/>
    <property type="project" value="UniProtKB-SubCell"/>
</dbReference>
<dbReference type="SUPFAM" id="SSF103473">
    <property type="entry name" value="MFS general substrate transporter"/>
    <property type="match status" value="1"/>
</dbReference>
<feature type="transmembrane region" description="Helical" evidence="7">
    <location>
        <begin position="407"/>
        <end position="428"/>
    </location>
</feature>
<evidence type="ECO:0000256" key="6">
    <source>
        <dbReference type="ARBA" id="ARBA00024338"/>
    </source>
</evidence>
<dbReference type="PANTHER" id="PTHR23505:SF79">
    <property type="entry name" value="PROTEIN SPINSTER"/>
    <property type="match status" value="1"/>
</dbReference>
<reference evidence="10 11" key="1">
    <citation type="submission" date="2019-03" db="EMBL/GenBank/DDBJ databases">
        <authorList>
            <person name="Gaulin E."/>
            <person name="Dumas B."/>
        </authorList>
    </citation>
    <scope>NUCLEOTIDE SEQUENCE [LARGE SCALE GENOMIC DNA]</scope>
    <source>
        <strain evidence="10">CBS 568.67</strain>
    </source>
</reference>
<feature type="transmembrane region" description="Helical" evidence="7">
    <location>
        <begin position="89"/>
        <end position="110"/>
    </location>
</feature>
<dbReference type="Pfam" id="PF07690">
    <property type="entry name" value="MFS_1"/>
    <property type="match status" value="1"/>
</dbReference>
<feature type="transmembrane region" description="Helical" evidence="7">
    <location>
        <begin position="146"/>
        <end position="170"/>
    </location>
</feature>
<comment type="similarity">
    <text evidence="6">Belongs to the major facilitator superfamily. Spinster (TC 2.A.1.49) family.</text>
</comment>
<dbReference type="GO" id="GO:0022857">
    <property type="term" value="F:transmembrane transporter activity"/>
    <property type="evidence" value="ECO:0007669"/>
    <property type="project" value="InterPro"/>
</dbReference>
<feature type="transmembrane region" description="Helical" evidence="7">
    <location>
        <begin position="347"/>
        <end position="366"/>
    </location>
</feature>
<evidence type="ECO:0000313" key="11">
    <source>
        <dbReference type="Proteomes" id="UP000332933"/>
    </source>
</evidence>
<evidence type="ECO:0000256" key="2">
    <source>
        <dbReference type="ARBA" id="ARBA00022448"/>
    </source>
</evidence>
<gene>
    <name evidence="10" type="primary">Aste57867_14244</name>
    <name evidence="9" type="ORF">As57867_014193</name>
    <name evidence="10" type="ORF">ASTE57867_14244</name>
</gene>
<dbReference type="EMBL" id="CAADRA010005553">
    <property type="protein sequence ID" value="VFT91069.1"/>
    <property type="molecule type" value="Genomic_DNA"/>
</dbReference>
<reference evidence="9" key="2">
    <citation type="submission" date="2019-06" db="EMBL/GenBank/DDBJ databases">
        <title>Genomics analysis of Aphanomyces spp. identifies a new class of oomycete effector associated with host adaptation.</title>
        <authorList>
            <person name="Gaulin E."/>
        </authorList>
    </citation>
    <scope>NUCLEOTIDE SEQUENCE</scope>
    <source>
        <strain evidence="9">CBS 578.67</strain>
    </source>
</reference>
<feature type="transmembrane region" description="Helical" evidence="7">
    <location>
        <begin position="372"/>
        <end position="400"/>
    </location>
</feature>
<evidence type="ECO:0000256" key="7">
    <source>
        <dbReference type="SAM" id="Phobius"/>
    </source>
</evidence>
<keyword evidence="2" id="KW-0813">Transport</keyword>
<accession>A0A485L084</accession>
<feature type="transmembrane region" description="Helical" evidence="7">
    <location>
        <begin position="465"/>
        <end position="488"/>
    </location>
</feature>
<evidence type="ECO:0000256" key="1">
    <source>
        <dbReference type="ARBA" id="ARBA00004141"/>
    </source>
</evidence>
<feature type="domain" description="Major facilitator superfamily (MFS) profile" evidence="8">
    <location>
        <begin position="48"/>
        <end position="492"/>
    </location>
</feature>
<dbReference type="AlphaFoldDB" id="A0A485L084"/>
<dbReference type="InterPro" id="IPR044770">
    <property type="entry name" value="MFS_spinster-like"/>
</dbReference>
<dbReference type="PANTHER" id="PTHR23505">
    <property type="entry name" value="SPINSTER"/>
    <property type="match status" value="1"/>
</dbReference>
<evidence type="ECO:0000313" key="9">
    <source>
        <dbReference type="EMBL" id="KAF0694902.1"/>
    </source>
</evidence>
<feature type="transmembrane region" description="Helical" evidence="7">
    <location>
        <begin position="213"/>
        <end position="237"/>
    </location>
</feature>
<evidence type="ECO:0000313" key="10">
    <source>
        <dbReference type="EMBL" id="VFT91069.1"/>
    </source>
</evidence>
<dbReference type="Gene3D" id="1.20.1250.20">
    <property type="entry name" value="MFS general substrate transporter like domains"/>
    <property type="match status" value="1"/>
</dbReference>
<dbReference type="OrthoDB" id="66581at2759"/>
<name>A0A485L084_9STRA</name>
<keyword evidence="11" id="KW-1185">Reference proteome</keyword>
<evidence type="ECO:0000256" key="4">
    <source>
        <dbReference type="ARBA" id="ARBA00022989"/>
    </source>
</evidence>
<evidence type="ECO:0000259" key="8">
    <source>
        <dbReference type="PROSITE" id="PS50850"/>
    </source>
</evidence>
<dbReference type="InterPro" id="IPR036259">
    <property type="entry name" value="MFS_trans_sf"/>
</dbReference>
<feature type="transmembrane region" description="Helical" evidence="7">
    <location>
        <begin position="48"/>
        <end position="69"/>
    </location>
</feature>
<sequence length="517" mass="55077">MLGPSSATTSLVTLQSTRDAALHFNLLSLPHEAPYLNMTWTLHTPWHFFALLNAITMLQFLLAGVIPAAPNEFQVFIQQSLHVSSTDSAFYFGVLETALLAIYCLATLVVGHLSQTVRPFSLILAGLVLWVVSAAASGVARPAGSFYLLLLGRMGTGVAEATFRVLALPLIDRFTPPSMRSLWMGMYYAGISLASGVAYVFGAHTARTLGWDWSFYLCAMAMLPFLVVTYACIPSTCDVNRPLQVEKSKTESRSTRDLAVVLTSPVFLLSVAGISAINFTLQAMLTFAPSMLIGLDVFSDEWSAMAFGGLVMVAGIVGPPLGGALLDRATSFDASDSTRCVAACYQRLFFVAGSTLAGAVSLALLLAHVSPIVFLVAGFGFFGGMFATFGSTSTSLLLSVPPHLRGLAMGVGLLLQNALGNVPGPIVLGALKSWLAPGCGSDVVDGRDRVSLACGNAANTHGLYVLWGIMVLWMAWALVAWPLAYVAAKRVAKQDESMLDHMTLLETSYIQVGVETH</sequence>
<dbReference type="InterPro" id="IPR020846">
    <property type="entry name" value="MFS_dom"/>
</dbReference>
<keyword evidence="3 7" id="KW-0812">Transmembrane</keyword>
<proteinExistence type="inferred from homology"/>
<dbReference type="EMBL" id="VJMH01005532">
    <property type="protein sequence ID" value="KAF0694902.1"/>
    <property type="molecule type" value="Genomic_DNA"/>
</dbReference>
<dbReference type="Proteomes" id="UP000332933">
    <property type="component" value="Unassembled WGS sequence"/>
</dbReference>
<dbReference type="InterPro" id="IPR011701">
    <property type="entry name" value="MFS"/>
</dbReference>
<organism evidence="10 11">
    <name type="scientific">Aphanomyces stellatus</name>
    <dbReference type="NCBI Taxonomy" id="120398"/>
    <lineage>
        <taxon>Eukaryota</taxon>
        <taxon>Sar</taxon>
        <taxon>Stramenopiles</taxon>
        <taxon>Oomycota</taxon>
        <taxon>Saprolegniomycetes</taxon>
        <taxon>Saprolegniales</taxon>
        <taxon>Verrucalvaceae</taxon>
        <taxon>Aphanomyces</taxon>
    </lineage>
</organism>
<evidence type="ECO:0000256" key="5">
    <source>
        <dbReference type="ARBA" id="ARBA00023136"/>
    </source>
</evidence>
<protein>
    <submittedName>
        <fullName evidence="10">Aste57867_14244 protein</fullName>
    </submittedName>
</protein>
<feature type="transmembrane region" description="Helical" evidence="7">
    <location>
        <begin position="182"/>
        <end position="201"/>
    </location>
</feature>
<keyword evidence="4 7" id="KW-1133">Transmembrane helix</keyword>
<feature type="transmembrane region" description="Helical" evidence="7">
    <location>
        <begin position="305"/>
        <end position="326"/>
    </location>
</feature>
<keyword evidence="5 7" id="KW-0472">Membrane</keyword>
<evidence type="ECO:0000256" key="3">
    <source>
        <dbReference type="ARBA" id="ARBA00022692"/>
    </source>
</evidence>
<feature type="transmembrane region" description="Helical" evidence="7">
    <location>
        <begin position="122"/>
        <end position="140"/>
    </location>
</feature>
<dbReference type="PROSITE" id="PS50850">
    <property type="entry name" value="MFS"/>
    <property type="match status" value="1"/>
</dbReference>
<feature type="transmembrane region" description="Helical" evidence="7">
    <location>
        <begin position="258"/>
        <end position="285"/>
    </location>
</feature>